<dbReference type="OrthoDB" id="6083162at2759"/>
<protein>
    <recommendedName>
        <fullName evidence="1">DZIP3-like HEPN domain-containing protein</fullName>
    </recommendedName>
</protein>
<feature type="non-terminal residue" evidence="2">
    <location>
        <position position="1"/>
    </location>
</feature>
<accession>A0A8B6GAA1</accession>
<evidence type="ECO:0000313" key="2">
    <source>
        <dbReference type="EMBL" id="VDI61217.1"/>
    </source>
</evidence>
<dbReference type="Pfam" id="PF18738">
    <property type="entry name" value="HEPN_DZIP3"/>
    <property type="match status" value="1"/>
</dbReference>
<reference evidence="2" key="1">
    <citation type="submission" date="2018-11" db="EMBL/GenBank/DDBJ databases">
        <authorList>
            <person name="Alioto T."/>
            <person name="Alioto T."/>
        </authorList>
    </citation>
    <scope>NUCLEOTIDE SEQUENCE</scope>
</reference>
<keyword evidence="3" id="KW-1185">Reference proteome</keyword>
<proteinExistence type="predicted"/>
<dbReference type="EMBL" id="UYJE01008115">
    <property type="protein sequence ID" value="VDI61217.1"/>
    <property type="molecule type" value="Genomic_DNA"/>
</dbReference>
<organism evidence="2 3">
    <name type="scientific">Mytilus galloprovincialis</name>
    <name type="common">Mediterranean mussel</name>
    <dbReference type="NCBI Taxonomy" id="29158"/>
    <lineage>
        <taxon>Eukaryota</taxon>
        <taxon>Metazoa</taxon>
        <taxon>Spiralia</taxon>
        <taxon>Lophotrochozoa</taxon>
        <taxon>Mollusca</taxon>
        <taxon>Bivalvia</taxon>
        <taxon>Autobranchia</taxon>
        <taxon>Pteriomorphia</taxon>
        <taxon>Mytilida</taxon>
        <taxon>Mytiloidea</taxon>
        <taxon>Mytilidae</taxon>
        <taxon>Mytilinae</taxon>
        <taxon>Mytilus</taxon>
    </lineage>
</organism>
<evidence type="ECO:0000313" key="3">
    <source>
        <dbReference type="Proteomes" id="UP000596742"/>
    </source>
</evidence>
<dbReference type="AlphaFoldDB" id="A0A8B6GAA1"/>
<comment type="caution">
    <text evidence="2">The sequence shown here is derived from an EMBL/GenBank/DDBJ whole genome shotgun (WGS) entry which is preliminary data.</text>
</comment>
<sequence length="148" mass="17481">MATEIPSEESNYIKISLLILKISQRAVQLKFDTEFHPDCLQETLDRNIDKLRELQRMNRINQHQWTLLFPSKGKPSSEKYEKYDITLMINLIRNLTDIQIRSELPSPTQVSVGDDLSRIQYYRIKIAHMDSCMVEDGDFNIYWEDIAQ</sequence>
<feature type="domain" description="DZIP3-like HEPN" evidence="1">
    <location>
        <begin position="38"/>
        <end position="147"/>
    </location>
</feature>
<evidence type="ECO:0000259" key="1">
    <source>
        <dbReference type="Pfam" id="PF18738"/>
    </source>
</evidence>
<gene>
    <name evidence="2" type="ORF">MGAL_10B088688</name>
</gene>
<dbReference type="Proteomes" id="UP000596742">
    <property type="component" value="Unassembled WGS sequence"/>
</dbReference>
<dbReference type="InterPro" id="IPR041249">
    <property type="entry name" value="HEPN_DZIP3"/>
</dbReference>
<name>A0A8B6GAA1_MYTGA</name>